<evidence type="ECO:0000256" key="3">
    <source>
        <dbReference type="ARBA" id="ARBA00017473"/>
    </source>
</evidence>
<dbReference type="PIRSF" id="PIRSF010376">
    <property type="entry name" value="IspE"/>
    <property type="match status" value="1"/>
</dbReference>
<keyword evidence="5 10" id="KW-0547">Nucleotide-binding</keyword>
<comment type="caution">
    <text evidence="13">The sequence shown here is derived from an EMBL/GenBank/DDBJ whole genome shotgun (WGS) entry which is preliminary data.</text>
</comment>
<dbReference type="SUPFAM" id="SSF54211">
    <property type="entry name" value="Ribosomal protein S5 domain 2-like"/>
    <property type="match status" value="1"/>
</dbReference>
<evidence type="ECO:0000259" key="11">
    <source>
        <dbReference type="Pfam" id="PF00288"/>
    </source>
</evidence>
<dbReference type="Pfam" id="PF08544">
    <property type="entry name" value="GHMP_kinases_C"/>
    <property type="match status" value="1"/>
</dbReference>
<comment type="function">
    <text evidence="10">Catalyzes the phosphorylation of the position 2 hydroxy group of 4-diphosphocytidyl-2C-methyl-D-erythritol.</text>
</comment>
<dbReference type="InterPro" id="IPR014721">
    <property type="entry name" value="Ribsml_uS5_D2-typ_fold_subgr"/>
</dbReference>
<dbReference type="PANTHER" id="PTHR43527">
    <property type="entry name" value="4-DIPHOSPHOCYTIDYL-2-C-METHYL-D-ERYTHRITOL KINASE, CHLOROPLASTIC"/>
    <property type="match status" value="1"/>
</dbReference>
<evidence type="ECO:0000313" key="14">
    <source>
        <dbReference type="Proteomes" id="UP000287198"/>
    </source>
</evidence>
<dbReference type="PANTHER" id="PTHR43527:SF2">
    <property type="entry name" value="4-DIPHOSPHOCYTIDYL-2-C-METHYL-D-ERYTHRITOL KINASE, CHLOROPLASTIC"/>
    <property type="match status" value="1"/>
</dbReference>
<dbReference type="GO" id="GO:0005524">
    <property type="term" value="F:ATP binding"/>
    <property type="evidence" value="ECO:0007669"/>
    <property type="project" value="UniProtKB-UniRule"/>
</dbReference>
<evidence type="ECO:0000256" key="8">
    <source>
        <dbReference type="ARBA" id="ARBA00023229"/>
    </source>
</evidence>
<evidence type="ECO:0000313" key="13">
    <source>
        <dbReference type="EMBL" id="RUO54163.1"/>
    </source>
</evidence>
<accession>A0A432XZT3</accession>
<dbReference type="SUPFAM" id="SSF55060">
    <property type="entry name" value="GHMP Kinase, C-terminal domain"/>
    <property type="match status" value="1"/>
</dbReference>
<name>A0A432XZT3_9GAMM</name>
<dbReference type="GO" id="GO:0016114">
    <property type="term" value="P:terpenoid biosynthetic process"/>
    <property type="evidence" value="ECO:0007669"/>
    <property type="project" value="UniProtKB-UniRule"/>
</dbReference>
<comment type="similarity">
    <text evidence="1 10">Belongs to the GHMP kinase family. IspE subfamily.</text>
</comment>
<evidence type="ECO:0000256" key="9">
    <source>
        <dbReference type="ARBA" id="ARBA00032554"/>
    </source>
</evidence>
<evidence type="ECO:0000256" key="6">
    <source>
        <dbReference type="ARBA" id="ARBA00022777"/>
    </source>
</evidence>
<feature type="domain" description="GHMP kinase N-terminal" evidence="11">
    <location>
        <begin position="75"/>
        <end position="156"/>
    </location>
</feature>
<feature type="active site" evidence="10">
    <location>
        <position position="20"/>
    </location>
</feature>
<dbReference type="AlphaFoldDB" id="A0A432XZT3"/>
<proteinExistence type="inferred from homology"/>
<keyword evidence="4 10" id="KW-0808">Transferase</keyword>
<dbReference type="InterPro" id="IPR013750">
    <property type="entry name" value="GHMP_kinase_C_dom"/>
</dbReference>
<comment type="catalytic activity">
    <reaction evidence="10">
        <text>4-CDP-2-C-methyl-D-erythritol + ATP = 4-CDP-2-C-methyl-D-erythritol 2-phosphate + ADP + H(+)</text>
        <dbReference type="Rhea" id="RHEA:18437"/>
        <dbReference type="ChEBI" id="CHEBI:15378"/>
        <dbReference type="ChEBI" id="CHEBI:30616"/>
        <dbReference type="ChEBI" id="CHEBI:57823"/>
        <dbReference type="ChEBI" id="CHEBI:57919"/>
        <dbReference type="ChEBI" id="CHEBI:456216"/>
        <dbReference type="EC" id="2.7.1.148"/>
    </reaction>
</comment>
<dbReference type="GO" id="GO:0019288">
    <property type="term" value="P:isopentenyl diphosphate biosynthetic process, methylerythritol 4-phosphate pathway"/>
    <property type="evidence" value="ECO:0007669"/>
    <property type="project" value="UniProtKB-UniRule"/>
</dbReference>
<dbReference type="Pfam" id="PF00288">
    <property type="entry name" value="GHMP_kinases_N"/>
    <property type="match status" value="1"/>
</dbReference>
<dbReference type="NCBIfam" id="TIGR00154">
    <property type="entry name" value="ispE"/>
    <property type="match status" value="1"/>
</dbReference>
<dbReference type="GO" id="GO:0050515">
    <property type="term" value="F:4-(cytidine 5'-diphospho)-2-C-methyl-D-erythritol kinase activity"/>
    <property type="evidence" value="ECO:0007669"/>
    <property type="project" value="UniProtKB-UniRule"/>
</dbReference>
<evidence type="ECO:0000256" key="1">
    <source>
        <dbReference type="ARBA" id="ARBA00009684"/>
    </source>
</evidence>
<keyword evidence="8 10" id="KW-0414">Isoprene biosynthesis</keyword>
<evidence type="ECO:0000259" key="12">
    <source>
        <dbReference type="Pfam" id="PF08544"/>
    </source>
</evidence>
<gene>
    <name evidence="10" type="primary">ispE</name>
    <name evidence="13" type="ORF">CWI69_01690</name>
</gene>
<keyword evidence="14" id="KW-1185">Reference proteome</keyword>
<dbReference type="Gene3D" id="3.30.70.890">
    <property type="entry name" value="GHMP kinase, C-terminal domain"/>
    <property type="match status" value="1"/>
</dbReference>
<dbReference type="Gene3D" id="3.30.230.10">
    <property type="match status" value="1"/>
</dbReference>
<dbReference type="InterPro" id="IPR036554">
    <property type="entry name" value="GHMP_kinase_C_sf"/>
</dbReference>
<dbReference type="EMBL" id="PIPW01000001">
    <property type="protein sequence ID" value="RUO54163.1"/>
    <property type="molecule type" value="Genomic_DNA"/>
</dbReference>
<dbReference type="UniPathway" id="UPA00056">
    <property type="reaction ID" value="UER00094"/>
</dbReference>
<protein>
    <recommendedName>
        <fullName evidence="3 10">4-diphosphocytidyl-2-C-methyl-D-erythritol kinase</fullName>
        <shortName evidence="10">CMK</shortName>
        <ecNumber evidence="2 10">2.7.1.148</ecNumber>
    </recommendedName>
    <alternativeName>
        <fullName evidence="9 10">4-(cytidine-5'-diphospho)-2-C-methyl-D-erythritol kinase</fullName>
    </alternativeName>
</protein>
<evidence type="ECO:0000256" key="10">
    <source>
        <dbReference type="HAMAP-Rule" id="MF_00061"/>
    </source>
</evidence>
<evidence type="ECO:0000256" key="4">
    <source>
        <dbReference type="ARBA" id="ARBA00022679"/>
    </source>
</evidence>
<evidence type="ECO:0000256" key="5">
    <source>
        <dbReference type="ARBA" id="ARBA00022741"/>
    </source>
</evidence>
<evidence type="ECO:0000256" key="7">
    <source>
        <dbReference type="ARBA" id="ARBA00022840"/>
    </source>
</evidence>
<comment type="pathway">
    <text evidence="10">Isoprenoid biosynthesis; isopentenyl diphosphate biosynthesis via DXP pathway; isopentenyl diphosphate from 1-deoxy-D-xylulose 5-phosphate: step 3/6.</text>
</comment>
<reference evidence="14" key="1">
    <citation type="journal article" date="2018" name="Front. Microbiol.">
        <title>Genome-Based Analysis Reveals the Taxonomy and Diversity of the Family Idiomarinaceae.</title>
        <authorList>
            <person name="Liu Y."/>
            <person name="Lai Q."/>
            <person name="Shao Z."/>
        </authorList>
    </citation>
    <scope>NUCLEOTIDE SEQUENCE [LARGE SCALE GENOMIC DNA]</scope>
    <source>
        <strain evidence="14">BH195</strain>
    </source>
</reference>
<dbReference type="HAMAP" id="MF_00061">
    <property type="entry name" value="IspE"/>
    <property type="match status" value="1"/>
</dbReference>
<organism evidence="13 14">
    <name type="scientific">Pseudidiomarina halophila</name>
    <dbReference type="NCBI Taxonomy" id="1449799"/>
    <lineage>
        <taxon>Bacteria</taxon>
        <taxon>Pseudomonadati</taxon>
        <taxon>Pseudomonadota</taxon>
        <taxon>Gammaproteobacteria</taxon>
        <taxon>Alteromonadales</taxon>
        <taxon>Idiomarinaceae</taxon>
        <taxon>Pseudidiomarina</taxon>
    </lineage>
</organism>
<feature type="active site" evidence="10">
    <location>
        <position position="149"/>
    </location>
</feature>
<dbReference type="Proteomes" id="UP000287198">
    <property type="component" value="Unassembled WGS sequence"/>
</dbReference>
<dbReference type="InterPro" id="IPR006204">
    <property type="entry name" value="GHMP_kinase_N_dom"/>
</dbReference>
<dbReference type="InterPro" id="IPR004424">
    <property type="entry name" value="IspE"/>
</dbReference>
<evidence type="ECO:0000256" key="2">
    <source>
        <dbReference type="ARBA" id="ARBA00012052"/>
    </source>
</evidence>
<feature type="domain" description="GHMP kinase C-terminal" evidence="12">
    <location>
        <begin position="216"/>
        <end position="273"/>
    </location>
</feature>
<feature type="binding site" evidence="10">
    <location>
        <begin position="107"/>
        <end position="117"/>
    </location>
    <ligand>
        <name>ATP</name>
        <dbReference type="ChEBI" id="CHEBI:30616"/>
    </ligand>
</feature>
<sequence>MANQTQGPPVETLILPAPAKLNLFLHITGRREDGYHELQTVFQFLDAQDSLSFTRLVTPTLEFQCSDPVLENDDNLVVRAARLLQQWAQENQLPPQGVRIILDKRLPYGGGLGGGSSDAATTLLALRQLWQLPISTSDLLLLGLQLGADVPVFVNGHAAFAEGVGEQLTPVTPSSPWYLVVDPRVQISTASIFQHPDLRRDCPPIASHDWQSQQTENVIEPLVRRLYPEVANALDWLVEYAPTRLTGTGACLFGSFESQEMARAALARMPAQWTGFVARGLNESPVCQLLRQASTDNLTNHD</sequence>
<dbReference type="EC" id="2.7.1.148" evidence="2 10"/>
<keyword evidence="6 10" id="KW-0418">Kinase</keyword>
<dbReference type="InterPro" id="IPR020568">
    <property type="entry name" value="Ribosomal_Su5_D2-typ_SF"/>
</dbReference>
<keyword evidence="7 10" id="KW-0067">ATP-binding</keyword>
<dbReference type="OrthoDB" id="9809438at2"/>